<name>A0A4Y2UYF8_ARAVE</name>
<reference evidence="1 2" key="1">
    <citation type="journal article" date="2019" name="Sci. Rep.">
        <title>Orb-weaving spider Araneus ventricosus genome elucidates the spidroin gene catalogue.</title>
        <authorList>
            <person name="Kono N."/>
            <person name="Nakamura H."/>
            <person name="Ohtoshi R."/>
            <person name="Moran D.A.P."/>
            <person name="Shinohara A."/>
            <person name="Yoshida Y."/>
            <person name="Fujiwara M."/>
            <person name="Mori M."/>
            <person name="Tomita M."/>
            <person name="Arakawa K."/>
        </authorList>
    </citation>
    <scope>NUCLEOTIDE SEQUENCE [LARGE SCALE GENOMIC DNA]</scope>
</reference>
<sequence length="128" mass="14694">STVWVYPLSRFSSYPRRRFHSSLLSYRYIDKTPPHALLRQPNRLNGHGTVSKDRPSDKIPKNVFSGGLKRGELSKPLGRMFDDKYIVTNIESRFPAMRVLWLGREFYKVKHGVTSATLRAPMTLATNG</sequence>
<protein>
    <submittedName>
        <fullName evidence="1">Uncharacterized protein</fullName>
    </submittedName>
</protein>
<gene>
    <name evidence="1" type="ORF">AVEN_175631-2_1</name>
</gene>
<dbReference type="EMBL" id="BGPR01040960">
    <property type="protein sequence ID" value="GBO17164.1"/>
    <property type="molecule type" value="Genomic_DNA"/>
</dbReference>
<accession>A0A4Y2UYF8</accession>
<evidence type="ECO:0000313" key="1">
    <source>
        <dbReference type="EMBL" id="GBO17164.1"/>
    </source>
</evidence>
<proteinExistence type="predicted"/>
<comment type="caution">
    <text evidence="1">The sequence shown here is derived from an EMBL/GenBank/DDBJ whole genome shotgun (WGS) entry which is preliminary data.</text>
</comment>
<evidence type="ECO:0000313" key="2">
    <source>
        <dbReference type="Proteomes" id="UP000499080"/>
    </source>
</evidence>
<dbReference type="AlphaFoldDB" id="A0A4Y2UYF8"/>
<keyword evidence="2" id="KW-1185">Reference proteome</keyword>
<feature type="non-terminal residue" evidence="1">
    <location>
        <position position="1"/>
    </location>
</feature>
<organism evidence="1 2">
    <name type="scientific">Araneus ventricosus</name>
    <name type="common">Orbweaver spider</name>
    <name type="synonym">Epeira ventricosa</name>
    <dbReference type="NCBI Taxonomy" id="182803"/>
    <lineage>
        <taxon>Eukaryota</taxon>
        <taxon>Metazoa</taxon>
        <taxon>Ecdysozoa</taxon>
        <taxon>Arthropoda</taxon>
        <taxon>Chelicerata</taxon>
        <taxon>Arachnida</taxon>
        <taxon>Araneae</taxon>
        <taxon>Araneomorphae</taxon>
        <taxon>Entelegynae</taxon>
        <taxon>Araneoidea</taxon>
        <taxon>Araneidae</taxon>
        <taxon>Araneus</taxon>
    </lineage>
</organism>
<dbReference type="Proteomes" id="UP000499080">
    <property type="component" value="Unassembled WGS sequence"/>
</dbReference>